<reference evidence="1 2" key="1">
    <citation type="journal article" date="2019" name="Commun. Biol.">
        <title>The bagworm genome reveals a unique fibroin gene that provides high tensile strength.</title>
        <authorList>
            <person name="Kono N."/>
            <person name="Nakamura H."/>
            <person name="Ohtoshi R."/>
            <person name="Tomita M."/>
            <person name="Numata K."/>
            <person name="Arakawa K."/>
        </authorList>
    </citation>
    <scope>NUCLEOTIDE SEQUENCE [LARGE SCALE GENOMIC DNA]</scope>
</reference>
<keyword evidence="2" id="KW-1185">Reference proteome</keyword>
<comment type="caution">
    <text evidence="1">The sequence shown here is derived from an EMBL/GenBank/DDBJ whole genome shotgun (WGS) entry which is preliminary data.</text>
</comment>
<dbReference type="AlphaFoldDB" id="A0A4C1V5E1"/>
<evidence type="ECO:0000313" key="1">
    <source>
        <dbReference type="EMBL" id="GBP33445.1"/>
    </source>
</evidence>
<proteinExistence type="predicted"/>
<evidence type="ECO:0000313" key="2">
    <source>
        <dbReference type="Proteomes" id="UP000299102"/>
    </source>
</evidence>
<organism evidence="1 2">
    <name type="scientific">Eumeta variegata</name>
    <name type="common">Bagworm moth</name>
    <name type="synonym">Eumeta japonica</name>
    <dbReference type="NCBI Taxonomy" id="151549"/>
    <lineage>
        <taxon>Eukaryota</taxon>
        <taxon>Metazoa</taxon>
        <taxon>Ecdysozoa</taxon>
        <taxon>Arthropoda</taxon>
        <taxon>Hexapoda</taxon>
        <taxon>Insecta</taxon>
        <taxon>Pterygota</taxon>
        <taxon>Neoptera</taxon>
        <taxon>Endopterygota</taxon>
        <taxon>Lepidoptera</taxon>
        <taxon>Glossata</taxon>
        <taxon>Ditrysia</taxon>
        <taxon>Tineoidea</taxon>
        <taxon>Psychidae</taxon>
        <taxon>Oiketicinae</taxon>
        <taxon>Eumeta</taxon>
    </lineage>
</organism>
<sequence>MLRSCKKRHEIWGMRLEVKQNVIATSQLSVQTTRRRRNIKREFRRDAEARRSAAAAAPAAGASTALRKSCYSNAPCRRADRNKFVSKRYCYSTKGGAGRTARRLRYAECVVRYR</sequence>
<name>A0A4C1V5E1_EUMVA</name>
<gene>
    <name evidence="1" type="ORF">EVAR_23847_1</name>
</gene>
<accession>A0A4C1V5E1</accession>
<dbReference type="Proteomes" id="UP000299102">
    <property type="component" value="Unassembled WGS sequence"/>
</dbReference>
<protein>
    <submittedName>
        <fullName evidence="1">Uncharacterized protein</fullName>
    </submittedName>
</protein>
<dbReference type="EMBL" id="BGZK01000274">
    <property type="protein sequence ID" value="GBP33445.1"/>
    <property type="molecule type" value="Genomic_DNA"/>
</dbReference>